<evidence type="ECO:0000256" key="4">
    <source>
        <dbReference type="ARBA" id="ARBA00023306"/>
    </source>
</evidence>
<feature type="domain" description="Cyclin-like" evidence="7">
    <location>
        <begin position="314"/>
        <end position="396"/>
    </location>
</feature>
<dbReference type="GO" id="GO:0044772">
    <property type="term" value="P:mitotic cell cycle phase transition"/>
    <property type="evidence" value="ECO:0007669"/>
    <property type="project" value="InterPro"/>
</dbReference>
<evidence type="ECO:0000313" key="9">
    <source>
        <dbReference type="EMBL" id="RZC56429.1"/>
    </source>
</evidence>
<dbReference type="InterPro" id="IPR036915">
    <property type="entry name" value="Cyclin-like_sf"/>
</dbReference>
<dbReference type="Pfam" id="PF02984">
    <property type="entry name" value="Cyclin_C"/>
    <property type="match status" value="1"/>
</dbReference>
<dbReference type="FunFam" id="1.10.472.10:FF:000032">
    <property type="entry name" value="G2/mitotic-specific cyclin-1"/>
    <property type="match status" value="1"/>
</dbReference>
<dbReference type="Gene3D" id="1.10.472.10">
    <property type="entry name" value="Cyclin-like"/>
    <property type="match status" value="2"/>
</dbReference>
<evidence type="ECO:0000256" key="6">
    <source>
        <dbReference type="SAM" id="MobiDB-lite"/>
    </source>
</evidence>
<sequence>MGISGTFNFMIVFQVEHNTQDNSSSTRKRDGVGAGILEPKAPERNNRRALRDVGNLVIRGVYGKSQQVNRPVTRGFCAQAYNVEIGNKKKPLIDVVPKRKLTNKPPQKAKPETAVIEISPDAEEAKLGTQKSSVKDVQISTSVLSASSQVPSGLVDKTKKTQIVDIDAGDVDNQLAAMEYVKDLYQFYKMAESSIQIHDYMGSQNQINENMRMILVDWLIEVHHVYKLSPETLYLTVQIIDRYLSTRLVHMKELQLLGISSMLLASKYVDIWAPMVNDLVCISERAYSKEHILGMEISILAKLGWSLSGPTPYVFLGRFVKAAMADKEMENMSFFLTELGLLHYGMLKFCPSMLAASAVYAARCTLNKTPNWDETLNFHTGYSEPQLIECAKQLVSFHSRSAEVKPNSVYRKYSASELCSVALLAPAKML</sequence>
<dbReference type="FunFam" id="1.10.472.10:FF:000001">
    <property type="entry name" value="G2/mitotic-specific cyclin"/>
    <property type="match status" value="1"/>
</dbReference>
<dbReference type="PROSITE" id="PS00292">
    <property type="entry name" value="CYCLINS"/>
    <property type="match status" value="1"/>
</dbReference>
<feature type="region of interest" description="Disordered" evidence="6">
    <location>
        <begin position="18"/>
        <end position="43"/>
    </location>
</feature>
<dbReference type="Gramene" id="RZC56429">
    <property type="protein sequence ID" value="RZC56429"/>
    <property type="gene ID" value="C5167_015288"/>
</dbReference>
<proteinExistence type="inferred from homology"/>
<dbReference type="Proteomes" id="UP000316621">
    <property type="component" value="Chromosome 3"/>
</dbReference>
<evidence type="ECO:0000256" key="2">
    <source>
        <dbReference type="ARBA" id="ARBA00022618"/>
    </source>
</evidence>
<dbReference type="GO" id="GO:0010332">
    <property type="term" value="P:response to gamma radiation"/>
    <property type="evidence" value="ECO:0007669"/>
    <property type="project" value="UniProtKB-ARBA"/>
</dbReference>
<accession>A0A4Y7J9N3</accession>
<protein>
    <submittedName>
        <fullName evidence="9">Uncharacterized protein</fullName>
    </submittedName>
</protein>
<dbReference type="AlphaFoldDB" id="A0A4Y7J9N3"/>
<evidence type="ECO:0000313" key="10">
    <source>
        <dbReference type="Proteomes" id="UP000316621"/>
    </source>
</evidence>
<organism evidence="9 10">
    <name type="scientific">Papaver somniferum</name>
    <name type="common">Opium poppy</name>
    <dbReference type="NCBI Taxonomy" id="3469"/>
    <lineage>
        <taxon>Eukaryota</taxon>
        <taxon>Viridiplantae</taxon>
        <taxon>Streptophyta</taxon>
        <taxon>Embryophyta</taxon>
        <taxon>Tracheophyta</taxon>
        <taxon>Spermatophyta</taxon>
        <taxon>Magnoliopsida</taxon>
        <taxon>Ranunculales</taxon>
        <taxon>Papaveraceae</taxon>
        <taxon>Papaveroideae</taxon>
        <taxon>Papaver</taxon>
    </lineage>
</organism>
<keyword evidence="10" id="KW-1185">Reference proteome</keyword>
<gene>
    <name evidence="9" type="ORF">C5167_015288</name>
</gene>
<evidence type="ECO:0000259" key="8">
    <source>
        <dbReference type="SMART" id="SM01332"/>
    </source>
</evidence>
<evidence type="ECO:0000256" key="5">
    <source>
        <dbReference type="RuleBase" id="RU000383"/>
    </source>
</evidence>
<keyword evidence="3 5" id="KW-0195">Cyclin</keyword>
<keyword evidence="2" id="KW-0132">Cell division</keyword>
<feature type="domain" description="Cyclin C-terminal" evidence="8">
    <location>
        <begin position="310"/>
        <end position="427"/>
    </location>
</feature>
<dbReference type="CDD" id="cd20511">
    <property type="entry name" value="CYCLIN_AtCycB-like_rpt2"/>
    <property type="match status" value="1"/>
</dbReference>
<evidence type="ECO:0000256" key="3">
    <source>
        <dbReference type="ARBA" id="ARBA00023127"/>
    </source>
</evidence>
<dbReference type="OMA" id="WSTRGIL"/>
<dbReference type="SMART" id="SM00385">
    <property type="entry name" value="CYCLIN"/>
    <property type="match status" value="2"/>
</dbReference>
<dbReference type="Pfam" id="PF00134">
    <property type="entry name" value="Cyclin_N"/>
    <property type="match status" value="1"/>
</dbReference>
<evidence type="ECO:0000256" key="1">
    <source>
        <dbReference type="ARBA" id="ARBA00006955"/>
    </source>
</evidence>
<feature type="domain" description="Cyclin-like" evidence="7">
    <location>
        <begin position="217"/>
        <end position="301"/>
    </location>
</feature>
<dbReference type="InterPro" id="IPR004367">
    <property type="entry name" value="Cyclin_C-dom"/>
</dbReference>
<dbReference type="PIRSF" id="PIRSF001771">
    <property type="entry name" value="Cyclin_A_B_D_E"/>
    <property type="match status" value="1"/>
</dbReference>
<dbReference type="GO" id="GO:0051301">
    <property type="term" value="P:cell division"/>
    <property type="evidence" value="ECO:0007669"/>
    <property type="project" value="UniProtKB-KW"/>
</dbReference>
<reference evidence="9 10" key="1">
    <citation type="journal article" date="2018" name="Science">
        <title>The opium poppy genome and morphinan production.</title>
        <authorList>
            <person name="Guo L."/>
            <person name="Winzer T."/>
            <person name="Yang X."/>
            <person name="Li Y."/>
            <person name="Ning Z."/>
            <person name="He Z."/>
            <person name="Teodor R."/>
            <person name="Lu Y."/>
            <person name="Bowser T.A."/>
            <person name="Graham I.A."/>
            <person name="Ye K."/>
        </authorList>
    </citation>
    <scope>NUCLEOTIDE SEQUENCE [LARGE SCALE GENOMIC DNA]</scope>
    <source>
        <strain evidence="10">cv. HN1</strain>
        <tissue evidence="9">Leaves</tissue>
    </source>
</reference>
<dbReference type="InterPro" id="IPR046965">
    <property type="entry name" value="Cyclin_A/B-like"/>
</dbReference>
<dbReference type="InterPro" id="IPR039361">
    <property type="entry name" value="Cyclin"/>
</dbReference>
<dbReference type="InterPro" id="IPR013763">
    <property type="entry name" value="Cyclin-like_dom"/>
</dbReference>
<comment type="similarity">
    <text evidence="1">Belongs to the cyclin family. Cyclin AB subfamily.</text>
</comment>
<dbReference type="InterPro" id="IPR006671">
    <property type="entry name" value="Cyclin_N"/>
</dbReference>
<evidence type="ECO:0000259" key="7">
    <source>
        <dbReference type="SMART" id="SM00385"/>
    </source>
</evidence>
<name>A0A4Y7J9N3_PAPSO</name>
<dbReference type="SMART" id="SM01332">
    <property type="entry name" value="Cyclin_C"/>
    <property type="match status" value="1"/>
</dbReference>
<dbReference type="STRING" id="3469.A0A4Y7J9N3"/>
<keyword evidence="4" id="KW-0131">Cell cycle</keyword>
<dbReference type="GO" id="GO:0016538">
    <property type="term" value="F:cyclin-dependent protein serine/threonine kinase regulator activity"/>
    <property type="evidence" value="ECO:0007669"/>
    <property type="project" value="InterPro"/>
</dbReference>
<dbReference type="SUPFAM" id="SSF47954">
    <property type="entry name" value="Cyclin-like"/>
    <property type="match status" value="2"/>
</dbReference>
<dbReference type="EMBL" id="CM010717">
    <property type="protein sequence ID" value="RZC56429.1"/>
    <property type="molecule type" value="Genomic_DNA"/>
</dbReference>
<dbReference type="InterPro" id="IPR048258">
    <property type="entry name" value="Cyclins_cyclin-box"/>
</dbReference>
<dbReference type="PANTHER" id="PTHR10177">
    <property type="entry name" value="CYCLINS"/>
    <property type="match status" value="1"/>
</dbReference>